<dbReference type="GO" id="GO:0005524">
    <property type="term" value="F:ATP binding"/>
    <property type="evidence" value="ECO:0007669"/>
    <property type="project" value="UniProtKB-KW"/>
</dbReference>
<protein>
    <recommendedName>
        <fullName evidence="4">non-specific protein-tyrosine kinase</fullName>
        <ecNumber evidence="4">2.7.10.2</ecNumber>
    </recommendedName>
</protein>
<dbReference type="EMBL" id="VULT01000018">
    <property type="protein sequence ID" value="MSS18279.1"/>
    <property type="molecule type" value="Genomic_DNA"/>
</dbReference>
<evidence type="ECO:0000259" key="17">
    <source>
        <dbReference type="Pfam" id="PF02706"/>
    </source>
</evidence>
<keyword evidence="13 16" id="KW-0472">Membrane</keyword>
<evidence type="ECO:0000259" key="18">
    <source>
        <dbReference type="Pfam" id="PF13614"/>
    </source>
</evidence>
<dbReference type="Proteomes" id="UP000483362">
    <property type="component" value="Unassembled WGS sequence"/>
</dbReference>
<dbReference type="NCBIfam" id="TIGR01007">
    <property type="entry name" value="eps_fam"/>
    <property type="match status" value="1"/>
</dbReference>
<evidence type="ECO:0000256" key="13">
    <source>
        <dbReference type="ARBA" id="ARBA00023136"/>
    </source>
</evidence>
<keyword evidence="11" id="KW-0067">ATP-binding</keyword>
<reference evidence="20 21" key="1">
    <citation type="submission" date="2019-08" db="EMBL/GenBank/DDBJ databases">
        <title>In-depth cultivation of the pig gut microbiome towards novel bacterial diversity and tailored functional studies.</title>
        <authorList>
            <person name="Wylensek D."/>
            <person name="Hitch T.C.A."/>
            <person name="Clavel T."/>
        </authorList>
    </citation>
    <scope>NUCLEOTIDE SEQUENCE [LARGE SCALE GENOMIC DNA]</scope>
    <source>
        <strain evidence="20 21">Oil-RF-744-WCA-WT-10</strain>
    </source>
</reference>
<evidence type="ECO:0000256" key="14">
    <source>
        <dbReference type="ARBA" id="ARBA00023137"/>
    </source>
</evidence>
<keyword evidence="14" id="KW-0829">Tyrosine-protein kinase</keyword>
<comment type="subcellular location">
    <subcellularLocation>
        <location evidence="1">Cell inner membrane</location>
        <topology evidence="1">Multi-pass membrane protein</topology>
    </subcellularLocation>
</comment>
<name>A0A6L5XFL0_9BACT</name>
<keyword evidence="21" id="KW-1185">Reference proteome</keyword>
<evidence type="ECO:0000256" key="3">
    <source>
        <dbReference type="ARBA" id="ARBA00008883"/>
    </source>
</evidence>
<dbReference type="Pfam" id="PF02706">
    <property type="entry name" value="Wzz"/>
    <property type="match status" value="1"/>
</dbReference>
<comment type="catalytic activity">
    <reaction evidence="15">
        <text>L-tyrosyl-[protein] + ATP = O-phospho-L-tyrosyl-[protein] + ADP + H(+)</text>
        <dbReference type="Rhea" id="RHEA:10596"/>
        <dbReference type="Rhea" id="RHEA-COMP:10136"/>
        <dbReference type="Rhea" id="RHEA-COMP:20101"/>
        <dbReference type="ChEBI" id="CHEBI:15378"/>
        <dbReference type="ChEBI" id="CHEBI:30616"/>
        <dbReference type="ChEBI" id="CHEBI:46858"/>
        <dbReference type="ChEBI" id="CHEBI:61978"/>
        <dbReference type="ChEBI" id="CHEBI:456216"/>
        <dbReference type="EC" id="2.7.10.2"/>
    </reaction>
</comment>
<comment type="similarity">
    <text evidence="3">Belongs to the etk/wzc family.</text>
</comment>
<dbReference type="PANTHER" id="PTHR32309:SF13">
    <property type="entry name" value="FERRIC ENTEROBACTIN TRANSPORT PROTEIN FEPE"/>
    <property type="match status" value="1"/>
</dbReference>
<evidence type="ECO:0000256" key="6">
    <source>
        <dbReference type="ARBA" id="ARBA00022519"/>
    </source>
</evidence>
<evidence type="ECO:0000256" key="10">
    <source>
        <dbReference type="ARBA" id="ARBA00022777"/>
    </source>
</evidence>
<comment type="similarity">
    <text evidence="2">Belongs to the CpsD/CapB family.</text>
</comment>
<evidence type="ECO:0000256" key="11">
    <source>
        <dbReference type="ARBA" id="ARBA00022840"/>
    </source>
</evidence>
<dbReference type="InterPro" id="IPR050445">
    <property type="entry name" value="Bact_polysacc_biosynth/exp"/>
</dbReference>
<dbReference type="InterPro" id="IPR025669">
    <property type="entry name" value="AAA_dom"/>
</dbReference>
<organism evidence="20 21">
    <name type="scientific">Sodaliphilus pleomorphus</name>
    <dbReference type="NCBI Taxonomy" id="2606626"/>
    <lineage>
        <taxon>Bacteria</taxon>
        <taxon>Pseudomonadati</taxon>
        <taxon>Bacteroidota</taxon>
        <taxon>Bacteroidia</taxon>
        <taxon>Bacteroidales</taxon>
        <taxon>Muribaculaceae</taxon>
        <taxon>Sodaliphilus</taxon>
    </lineage>
</organism>
<feature type="domain" description="Tyrosine-protein kinase G-rich" evidence="19">
    <location>
        <begin position="443"/>
        <end position="520"/>
    </location>
</feature>
<evidence type="ECO:0000256" key="2">
    <source>
        <dbReference type="ARBA" id="ARBA00007316"/>
    </source>
</evidence>
<feature type="transmembrane region" description="Helical" evidence="16">
    <location>
        <begin position="32"/>
        <end position="52"/>
    </location>
</feature>
<evidence type="ECO:0000256" key="9">
    <source>
        <dbReference type="ARBA" id="ARBA00022741"/>
    </source>
</evidence>
<dbReference type="InterPro" id="IPR005702">
    <property type="entry name" value="Wzc-like_C"/>
</dbReference>
<keyword evidence="12 16" id="KW-1133">Transmembrane helix</keyword>
<dbReference type="FunFam" id="3.40.50.300:FF:000527">
    <property type="entry name" value="Tyrosine-protein kinase etk"/>
    <property type="match status" value="1"/>
</dbReference>
<evidence type="ECO:0000256" key="7">
    <source>
        <dbReference type="ARBA" id="ARBA00022679"/>
    </source>
</evidence>
<dbReference type="Gene3D" id="3.40.50.300">
    <property type="entry name" value="P-loop containing nucleotide triphosphate hydrolases"/>
    <property type="match status" value="1"/>
</dbReference>
<evidence type="ECO:0000256" key="12">
    <source>
        <dbReference type="ARBA" id="ARBA00022989"/>
    </source>
</evidence>
<keyword evidence="5" id="KW-1003">Cell membrane</keyword>
<dbReference type="EC" id="2.7.10.2" evidence="4"/>
<sequence length="796" mass="89343">MAEDYYYGQDQDKNENQSLNIQDFLYLCAAKWYWFLISFIVMLGLACLYILCSQPVYTRQASILIKDEDNNSSISSQFGQFSSMGIGKSNTNLYNEMITLKSPTYMEEVVRELHLDMQYAVKGTFHDNILYGRTLPVNVLLPDAGEEQSVDFTLELPSSGVVKLSNFVVNGVEKQVQPVTMRFGTITKTPVGNVIVNPTSYYVGKYNSPIEVSHRSVKAVAGALDHGLKVELNDDNSSVVDLTLNDENPFRAEDVLNRLYVVYNQKWVEDINQQAISTSQFIDQELRAIEAELSNVDEDISSYKSKNMVPDVAANAALNLNKADQTSQQLLEFENQLYMAKYIRKQMSEGAYKILPANTGIDNTVLSQQIGSYNEKVLQRNNLVANSSASNPLVVDLDQSLQAMKVSIMTSINTVIATLTDKINGLQGSESEAREQIATNPTQAKYLLSVERQQKVKEELYTFLLQKREENQLSKAFTAYNTKMLNPPSGKNTPTKPVKSTIFLIAVFIALLIPTLVLLIINNLDTAVRTRKDLKALTIPFIGELPLSYKRHTGLLSFLNKRNDVRRIVVKEQSRNEINEAFRVVRTNLEFISGKAGRTKTIMFTSANAGSGKTFITMNLATSFAIKGKRVLIVDLDMRKASLSTFVDSPKVGISDYLNERVDNIDAILVKEKTHVNLDIIPVGTIPPNPTELLFSERLPGLLNKMHDKYDYIFIDCPPVEIVADASIVNKFCDMTVFVIRSGLLDRGALPDIEKYYVEKRYGNMVVIFNGTTPQVSGYGYHKYGYSYGYGYGNKH</sequence>
<keyword evidence="6" id="KW-0997">Cell inner membrane</keyword>
<gene>
    <name evidence="20" type="ORF">FYJ29_10985</name>
</gene>
<feature type="transmembrane region" description="Helical" evidence="16">
    <location>
        <begin position="501"/>
        <end position="521"/>
    </location>
</feature>
<evidence type="ECO:0000259" key="19">
    <source>
        <dbReference type="Pfam" id="PF13807"/>
    </source>
</evidence>
<evidence type="ECO:0000256" key="16">
    <source>
        <dbReference type="SAM" id="Phobius"/>
    </source>
</evidence>
<feature type="domain" description="Polysaccharide chain length determinant N-terminal" evidence="17">
    <location>
        <begin position="30"/>
        <end position="113"/>
    </location>
</feature>
<evidence type="ECO:0000256" key="4">
    <source>
        <dbReference type="ARBA" id="ARBA00011903"/>
    </source>
</evidence>
<dbReference type="GO" id="GO:0005886">
    <property type="term" value="C:plasma membrane"/>
    <property type="evidence" value="ECO:0007669"/>
    <property type="project" value="UniProtKB-SubCell"/>
</dbReference>
<dbReference type="GO" id="GO:0042802">
    <property type="term" value="F:identical protein binding"/>
    <property type="evidence" value="ECO:0007669"/>
    <property type="project" value="UniProtKB-ARBA"/>
</dbReference>
<dbReference type="AlphaFoldDB" id="A0A6L5XFL0"/>
<dbReference type="InterPro" id="IPR027417">
    <property type="entry name" value="P-loop_NTPase"/>
</dbReference>
<dbReference type="Pfam" id="PF13614">
    <property type="entry name" value="AAA_31"/>
    <property type="match status" value="1"/>
</dbReference>
<dbReference type="CDD" id="cd05387">
    <property type="entry name" value="BY-kinase"/>
    <property type="match status" value="1"/>
</dbReference>
<dbReference type="PANTHER" id="PTHR32309">
    <property type="entry name" value="TYROSINE-PROTEIN KINASE"/>
    <property type="match status" value="1"/>
</dbReference>
<comment type="caution">
    <text evidence="20">The sequence shown here is derived from an EMBL/GenBank/DDBJ whole genome shotgun (WGS) entry which is preliminary data.</text>
</comment>
<dbReference type="GO" id="GO:0004715">
    <property type="term" value="F:non-membrane spanning protein tyrosine kinase activity"/>
    <property type="evidence" value="ECO:0007669"/>
    <property type="project" value="UniProtKB-EC"/>
</dbReference>
<dbReference type="Pfam" id="PF13807">
    <property type="entry name" value="GNVR"/>
    <property type="match status" value="1"/>
</dbReference>
<accession>A0A6L5XFL0</accession>
<keyword evidence="7 20" id="KW-0808">Transferase</keyword>
<dbReference type="RefSeq" id="WP_154326808.1">
    <property type="nucleotide sequence ID" value="NZ_CP045696.1"/>
</dbReference>
<dbReference type="SUPFAM" id="SSF52540">
    <property type="entry name" value="P-loop containing nucleoside triphosphate hydrolases"/>
    <property type="match status" value="1"/>
</dbReference>
<dbReference type="InterPro" id="IPR003856">
    <property type="entry name" value="LPS_length_determ_N"/>
</dbReference>
<evidence type="ECO:0000313" key="21">
    <source>
        <dbReference type="Proteomes" id="UP000483362"/>
    </source>
</evidence>
<dbReference type="InterPro" id="IPR032807">
    <property type="entry name" value="GNVR"/>
</dbReference>
<proteinExistence type="inferred from homology"/>
<keyword evidence="8 16" id="KW-0812">Transmembrane</keyword>
<evidence type="ECO:0000256" key="5">
    <source>
        <dbReference type="ARBA" id="ARBA00022475"/>
    </source>
</evidence>
<keyword evidence="9" id="KW-0547">Nucleotide-binding</keyword>
<evidence type="ECO:0000256" key="1">
    <source>
        <dbReference type="ARBA" id="ARBA00004429"/>
    </source>
</evidence>
<evidence type="ECO:0000256" key="15">
    <source>
        <dbReference type="ARBA" id="ARBA00051245"/>
    </source>
</evidence>
<feature type="domain" description="AAA" evidence="18">
    <location>
        <begin position="600"/>
        <end position="720"/>
    </location>
</feature>
<evidence type="ECO:0000256" key="8">
    <source>
        <dbReference type="ARBA" id="ARBA00022692"/>
    </source>
</evidence>
<keyword evidence="10 20" id="KW-0418">Kinase</keyword>
<evidence type="ECO:0000313" key="20">
    <source>
        <dbReference type="EMBL" id="MSS18279.1"/>
    </source>
</evidence>